<feature type="transmembrane region" description="Helical" evidence="8">
    <location>
        <begin position="900"/>
        <end position="924"/>
    </location>
</feature>
<reference evidence="9" key="1">
    <citation type="journal article" date="2021" name="Microb. Physiol.">
        <title>Proteogenomic Insights into the Physiology of Marine, Sulfate-Reducing, Filamentous Desulfonema limicola and Desulfonema magnum.</title>
        <authorList>
            <person name="Schnaars V."/>
            <person name="Wohlbrand L."/>
            <person name="Scheve S."/>
            <person name="Hinrichs C."/>
            <person name="Reinhardt R."/>
            <person name="Rabus R."/>
        </authorList>
    </citation>
    <scope>NUCLEOTIDE SEQUENCE</scope>
    <source>
        <strain evidence="9">5ac10</strain>
    </source>
</reference>
<evidence type="ECO:0000256" key="2">
    <source>
        <dbReference type="ARBA" id="ARBA00022448"/>
    </source>
</evidence>
<evidence type="ECO:0000256" key="5">
    <source>
        <dbReference type="ARBA" id="ARBA00022692"/>
    </source>
</evidence>
<dbReference type="GO" id="GO:0042910">
    <property type="term" value="F:xenobiotic transmembrane transporter activity"/>
    <property type="evidence" value="ECO:0007669"/>
    <property type="project" value="TreeGrafter"/>
</dbReference>
<dbReference type="FunFam" id="1.20.1640.10:FF:000001">
    <property type="entry name" value="Efflux pump membrane transporter"/>
    <property type="match status" value="1"/>
</dbReference>
<evidence type="ECO:0000256" key="7">
    <source>
        <dbReference type="ARBA" id="ARBA00023136"/>
    </source>
</evidence>
<gene>
    <name evidence="9" type="ORF">dnl_33890</name>
</gene>
<dbReference type="Gene3D" id="3.30.70.1440">
    <property type="entry name" value="Multidrug efflux transporter AcrB pore domain"/>
    <property type="match status" value="1"/>
</dbReference>
<feature type="transmembrane region" description="Helical" evidence="8">
    <location>
        <begin position="430"/>
        <end position="450"/>
    </location>
</feature>
<evidence type="ECO:0000313" key="9">
    <source>
        <dbReference type="EMBL" id="QTA81065.1"/>
    </source>
</evidence>
<dbReference type="InterPro" id="IPR001036">
    <property type="entry name" value="Acrflvin-R"/>
</dbReference>
<dbReference type="PRINTS" id="PR00702">
    <property type="entry name" value="ACRIFLAVINRP"/>
</dbReference>
<comment type="subcellular location">
    <subcellularLocation>
        <location evidence="1">Cell inner membrane</location>
        <topology evidence="1">Multi-pass membrane protein</topology>
    </subcellularLocation>
</comment>
<dbReference type="PANTHER" id="PTHR32063">
    <property type="match status" value="1"/>
</dbReference>
<dbReference type="AlphaFoldDB" id="A0A975B9J6"/>
<protein>
    <submittedName>
        <fullName evidence="9">Acriflavin resistance family protein</fullName>
    </submittedName>
</protein>
<dbReference type="SUPFAM" id="SSF82866">
    <property type="entry name" value="Multidrug efflux transporter AcrB transmembrane domain"/>
    <property type="match status" value="2"/>
</dbReference>
<feature type="transmembrane region" description="Helical" evidence="8">
    <location>
        <begin position="12"/>
        <end position="29"/>
    </location>
</feature>
<dbReference type="EMBL" id="CP061799">
    <property type="protein sequence ID" value="QTA81065.1"/>
    <property type="molecule type" value="Genomic_DNA"/>
</dbReference>
<evidence type="ECO:0000256" key="4">
    <source>
        <dbReference type="ARBA" id="ARBA00022519"/>
    </source>
</evidence>
<evidence type="ECO:0000313" key="10">
    <source>
        <dbReference type="Proteomes" id="UP000663720"/>
    </source>
</evidence>
<evidence type="ECO:0000256" key="3">
    <source>
        <dbReference type="ARBA" id="ARBA00022475"/>
    </source>
</evidence>
<dbReference type="Gene3D" id="3.30.70.1320">
    <property type="entry name" value="Multidrug efflux transporter AcrB pore domain like"/>
    <property type="match status" value="1"/>
</dbReference>
<dbReference type="GO" id="GO:0005886">
    <property type="term" value="C:plasma membrane"/>
    <property type="evidence" value="ECO:0007669"/>
    <property type="project" value="UniProtKB-SubCell"/>
</dbReference>
<dbReference type="Gene3D" id="1.20.1640.10">
    <property type="entry name" value="Multidrug efflux transporter AcrB transmembrane domain"/>
    <property type="match status" value="2"/>
</dbReference>
<dbReference type="InterPro" id="IPR027463">
    <property type="entry name" value="AcrB_DN_DC_subdom"/>
</dbReference>
<dbReference type="Pfam" id="PF00873">
    <property type="entry name" value="ACR_tran"/>
    <property type="match status" value="1"/>
</dbReference>
<sequence>MNLSEISIKRPVLATVMSLIILLVGLVAYDRLTVREYPDIDEPVISVNTVYQGASPEIIETEVTKIIEDGISGIEGIKTITSVSRQEQSQITIKFHMERDASNAAADVRDRVGRVRGKLPGDVEEPVIAKVEANSTPIIFMSFYSDKQSSEEITDYLERVIQDRFETISGVSEAMVLGGRTYAMRIWLDPVKMAALKVTVQDVETALSQQNAEIPGGRIESAAREFTILSDTGMNTVKEFRNLILRNQDGYLVKLKDVGRVEIGPKTNRTILRSNGKNAVGIGIVKQSTANPLEISKAVRDIVPEIKKDLPPGMNLDINYDSSVFIENSVNNVFKTIFEAIVLVIIVIFVFLRSVRSTIIPLITIPVSLIGAFAIMWTLGFSINTLTLLALILAVGLVVDDAIVMLENIYRHVEQGMTPFKAAIQGSREIGFAIIAMTLTLVAVYAPVAFMTGRTGKLFTEFALALAGAVLVSGFVALTLSPMMCSLLLKKETNPNILSTALERIFTITESFYRKTLAFSMKLRIIIAGLAVLAAFGTVWLFTHLPSELSPVEDRGAFFSIAIAPDGASIDYTDHYSKQVEAIINEVPERAYSLNVTGRSVVTESMSILMLKPWSERERSQQEIVKSISFPMFNVPGVLAFPINPPSLGQDFISQPVEFIIKTSGTWEELNTLTDKLMAEIRKNPGISAPRTDLKLNSPEIRVSINRDKAADMGISVQTIGNTINTLMSGRELTRFKMDGEQYDVIVKTEDHMRTTPDELNNLFVRAPNGEMVSLSNLVTIKEGVTAQSLNHFGKMRSVTISANLGPGYSQGDALAFLEREAKKILPENAGIDYGGQSREYRESGSSLLTTFFLALAFIYLMLSAQFESFIDPLIIMLTVPLSTLGGMLALYLTGNTMNIYSQMGLITLIGLVTKNGILMVEFANQLREKGMEKAQAILEASVMRLRPVLMTAGTMTLGSLPLALAAGAGAESRQQIGWVIVGGLGLGTFMTLFVVPAAYMIIARKRRKHEPEDIAEPSQTTVSSGAF</sequence>
<feature type="transmembrane region" description="Helical" evidence="8">
    <location>
        <begin position="386"/>
        <end position="410"/>
    </location>
</feature>
<dbReference type="Proteomes" id="UP000663720">
    <property type="component" value="Chromosome"/>
</dbReference>
<evidence type="ECO:0000256" key="1">
    <source>
        <dbReference type="ARBA" id="ARBA00004429"/>
    </source>
</evidence>
<accession>A0A975B9J6</accession>
<dbReference type="Gene3D" id="3.30.2090.10">
    <property type="entry name" value="Multidrug efflux transporter AcrB TolC docking domain, DN and DC subdomains"/>
    <property type="match status" value="2"/>
</dbReference>
<feature type="transmembrane region" description="Helical" evidence="8">
    <location>
        <begin position="523"/>
        <end position="542"/>
    </location>
</feature>
<feature type="transmembrane region" description="Helical" evidence="8">
    <location>
        <begin position="462"/>
        <end position="489"/>
    </location>
</feature>
<keyword evidence="3" id="KW-1003">Cell membrane</keyword>
<dbReference type="SUPFAM" id="SSF82714">
    <property type="entry name" value="Multidrug efflux transporter AcrB TolC docking domain, DN and DC subdomains"/>
    <property type="match status" value="2"/>
</dbReference>
<feature type="transmembrane region" description="Helical" evidence="8">
    <location>
        <begin position="949"/>
        <end position="971"/>
    </location>
</feature>
<dbReference type="RefSeq" id="WP_207687136.1">
    <property type="nucleotide sequence ID" value="NZ_CP061799.1"/>
</dbReference>
<proteinExistence type="predicted"/>
<dbReference type="KEGG" id="dli:dnl_33890"/>
<keyword evidence="4" id="KW-0997">Cell inner membrane</keyword>
<evidence type="ECO:0000256" key="8">
    <source>
        <dbReference type="SAM" id="Phobius"/>
    </source>
</evidence>
<evidence type="ECO:0000256" key="6">
    <source>
        <dbReference type="ARBA" id="ARBA00022989"/>
    </source>
</evidence>
<feature type="transmembrane region" description="Helical" evidence="8">
    <location>
        <begin position="359"/>
        <end position="380"/>
    </location>
</feature>
<feature type="transmembrane region" description="Helical" evidence="8">
    <location>
        <begin position="845"/>
        <end position="863"/>
    </location>
</feature>
<name>A0A975B9J6_9BACT</name>
<feature type="transmembrane region" description="Helical" evidence="8">
    <location>
        <begin position="333"/>
        <end position="352"/>
    </location>
</feature>
<dbReference type="Gene3D" id="3.30.70.1430">
    <property type="entry name" value="Multidrug efflux transporter AcrB pore domain"/>
    <property type="match status" value="2"/>
</dbReference>
<keyword evidence="5 8" id="KW-0812">Transmembrane</keyword>
<keyword evidence="7 8" id="KW-0472">Membrane</keyword>
<feature type="transmembrane region" description="Helical" evidence="8">
    <location>
        <begin position="977"/>
        <end position="1003"/>
    </location>
</feature>
<organism evidence="9 10">
    <name type="scientific">Desulfonema limicola</name>
    <dbReference type="NCBI Taxonomy" id="45656"/>
    <lineage>
        <taxon>Bacteria</taxon>
        <taxon>Pseudomonadati</taxon>
        <taxon>Thermodesulfobacteriota</taxon>
        <taxon>Desulfobacteria</taxon>
        <taxon>Desulfobacterales</taxon>
        <taxon>Desulfococcaceae</taxon>
        <taxon>Desulfonema</taxon>
    </lineage>
</organism>
<keyword evidence="2" id="KW-0813">Transport</keyword>
<dbReference type="SUPFAM" id="SSF82693">
    <property type="entry name" value="Multidrug efflux transporter AcrB pore domain, PN1, PN2, PC1 and PC2 subdomains"/>
    <property type="match status" value="3"/>
</dbReference>
<dbReference type="PANTHER" id="PTHR32063:SF14">
    <property type="entry name" value="BLL4319 PROTEIN"/>
    <property type="match status" value="1"/>
</dbReference>
<feature type="transmembrane region" description="Helical" evidence="8">
    <location>
        <begin position="875"/>
        <end position="894"/>
    </location>
</feature>
<keyword evidence="6 8" id="KW-1133">Transmembrane helix</keyword>
<keyword evidence="10" id="KW-1185">Reference proteome</keyword>